<dbReference type="PANTHER" id="PTHR39322">
    <property type="entry name" value="ACYL-HOMOSERINE-LACTONE SYNTHASE"/>
    <property type="match status" value="1"/>
</dbReference>
<name>A0A7S8J194_9BACT</name>
<keyword evidence="2 6" id="KW-0808">Transferase</keyword>
<keyword evidence="3" id="KW-0949">S-adenosyl-L-methionine</keyword>
<dbReference type="PROSITE" id="PS51186">
    <property type="entry name" value="GNAT"/>
    <property type="match status" value="1"/>
</dbReference>
<evidence type="ECO:0000256" key="3">
    <source>
        <dbReference type="ARBA" id="ARBA00022691"/>
    </source>
</evidence>
<dbReference type="GO" id="GO:0009372">
    <property type="term" value="P:quorum sensing"/>
    <property type="evidence" value="ECO:0007669"/>
    <property type="project" value="UniProtKB-KW"/>
</dbReference>
<keyword evidence="1" id="KW-0673">Quorum sensing</keyword>
<dbReference type="Proteomes" id="UP000593737">
    <property type="component" value="Chromosome"/>
</dbReference>
<dbReference type="InterPro" id="IPR000182">
    <property type="entry name" value="GNAT_dom"/>
</dbReference>
<dbReference type="InterPro" id="IPR001690">
    <property type="entry name" value="Autoind_synthase"/>
</dbReference>
<gene>
    <name evidence="6" type="ORF">Nkreftii_003518</name>
</gene>
<dbReference type="Pfam" id="PF00765">
    <property type="entry name" value="Autoind_synth"/>
    <property type="match status" value="1"/>
</dbReference>
<evidence type="ECO:0000259" key="5">
    <source>
        <dbReference type="PROSITE" id="PS51186"/>
    </source>
</evidence>
<evidence type="ECO:0000256" key="1">
    <source>
        <dbReference type="ARBA" id="ARBA00022654"/>
    </source>
</evidence>
<protein>
    <submittedName>
        <fullName evidence="6">N-acyl-L-homoserine lactone synthetase</fullName>
        <ecNumber evidence="6">2.3.1.184</ecNumber>
    </submittedName>
</protein>
<dbReference type="SUPFAM" id="SSF55729">
    <property type="entry name" value="Acyl-CoA N-acyltransferases (Nat)"/>
    <property type="match status" value="1"/>
</dbReference>
<dbReference type="KEGG" id="nkf:Nkreftii_003518"/>
<evidence type="ECO:0000256" key="4">
    <source>
        <dbReference type="ARBA" id="ARBA00022929"/>
    </source>
</evidence>
<evidence type="ECO:0000313" key="7">
    <source>
        <dbReference type="Proteomes" id="UP000593737"/>
    </source>
</evidence>
<dbReference type="AlphaFoldDB" id="A0A7S8J194"/>
<accession>A0A7S8J194</accession>
<keyword evidence="6" id="KW-0012">Acyltransferase</keyword>
<dbReference type="EMBL" id="CP047423">
    <property type="protein sequence ID" value="QPD05744.1"/>
    <property type="molecule type" value="Genomic_DNA"/>
</dbReference>
<organism evidence="6 7">
    <name type="scientific">Candidatus Nitrospira kreftii</name>
    <dbReference type="NCBI Taxonomy" id="2652173"/>
    <lineage>
        <taxon>Bacteria</taxon>
        <taxon>Pseudomonadati</taxon>
        <taxon>Nitrospirota</taxon>
        <taxon>Nitrospiria</taxon>
        <taxon>Nitrospirales</taxon>
        <taxon>Nitrospiraceae</taxon>
        <taxon>Nitrospira</taxon>
    </lineage>
</organism>
<dbReference type="Gene3D" id="3.40.630.30">
    <property type="match status" value="1"/>
</dbReference>
<dbReference type="EC" id="2.3.1.184" evidence="6"/>
<reference evidence="6 7" key="1">
    <citation type="journal article" date="2020" name="ISME J.">
        <title>Enrichment and physiological characterization of a novel comammox Nitrospira indicates ammonium inhibition of complete nitrification.</title>
        <authorList>
            <person name="Sakoula D."/>
            <person name="Koch H."/>
            <person name="Frank J."/>
            <person name="Jetten M.S.M."/>
            <person name="van Kessel M.A.H.J."/>
            <person name="Lucker S."/>
        </authorList>
    </citation>
    <scope>NUCLEOTIDE SEQUENCE [LARGE SCALE GENOMIC DNA]</scope>
    <source>
        <strain evidence="6">Comreactor17</strain>
    </source>
</reference>
<dbReference type="PANTHER" id="PTHR39322:SF1">
    <property type="entry name" value="ISOVALERYL-HOMOSERINE LACTONE SYNTHASE"/>
    <property type="match status" value="1"/>
</dbReference>
<sequence length="238" mass="26737">MPVSEISEERGVAFYEGEFLVKTLDTKEELTQAYQLRHRVFAEKLGWVPPTEDGQEMDMYDLWGVTIGVLDHDGTLLGMARLLPSSGKFMLENEFGALLPGDYTIRKEQDTAEITRLAVNPDIQDAKLSTQVMLGTLKGIYQWAVENEIRYYYLEVEHRFLRALRMLGFPCEPIGPVVKLPPAGAGAVAALYDMARFDNENMEKRPGFLEWISTIKTTTGQTITGRTLSVSPLLLEVG</sequence>
<dbReference type="InterPro" id="IPR016181">
    <property type="entry name" value="Acyl_CoA_acyltransferase"/>
</dbReference>
<proteinExistence type="predicted"/>
<evidence type="ECO:0000313" key="6">
    <source>
        <dbReference type="EMBL" id="QPD05744.1"/>
    </source>
</evidence>
<evidence type="ECO:0000256" key="2">
    <source>
        <dbReference type="ARBA" id="ARBA00022679"/>
    </source>
</evidence>
<dbReference type="PROSITE" id="PS51187">
    <property type="entry name" value="AUTOINDUCER_SYNTH_2"/>
    <property type="match status" value="1"/>
</dbReference>
<feature type="domain" description="N-acetyltransferase" evidence="5">
    <location>
        <begin position="19"/>
        <end position="195"/>
    </location>
</feature>
<dbReference type="GO" id="GO:0007165">
    <property type="term" value="P:signal transduction"/>
    <property type="evidence" value="ECO:0007669"/>
    <property type="project" value="TreeGrafter"/>
</dbReference>
<dbReference type="PRINTS" id="PR01549">
    <property type="entry name" value="AUTOINDCRSYN"/>
</dbReference>
<dbReference type="GO" id="GO:0061579">
    <property type="term" value="F:N-acyl homoserine lactone synthase activity"/>
    <property type="evidence" value="ECO:0007669"/>
    <property type="project" value="UniProtKB-EC"/>
</dbReference>
<keyword evidence="4" id="KW-0071">Autoinducer synthesis</keyword>